<accession>A0A4R1R9H6</accession>
<name>A0A4R1R9H6_9FLAO</name>
<sequence>MKGLKSFLFFGVLTISFLSFSQKDDYHIISLLPIEDDTIAQTNFYISKIIDNRTFKDNLGIAQKGMFNKKVLSTFDKPFEDEILDYFNVIFPPDLTKQALVIRVNQLLISEHTGAFKETGKATVNLDVLNFDKNNYILLGSFSAYAEKNSMDVTGKHDDRIREILKSCLIQFSNTDYNNAEKRFISVNNQQTLPAILKEPFKKGFYTSFSELYTNTVFQDSTIIFKESNSNSDKLFLDNRVHKRALYYAYSDGESIFINAANYSGDKHFVKTEKIDNYLLFNDTFINQDKATGMSFAFGVLGLLASNEKTNVLLNLNTGQFHNIDNRMIQLLLKDDFPELYKEIKKYPNDKNLMASTLKKLLLEGNDKEKVKQILEGF</sequence>
<dbReference type="RefSeq" id="WP_132219452.1">
    <property type="nucleotide sequence ID" value="NZ_OX156936.1"/>
</dbReference>
<dbReference type="AlphaFoldDB" id="A0A4R1R9H6"/>
<dbReference type="EMBL" id="SLUP01000015">
    <property type="protein sequence ID" value="TCL62239.1"/>
    <property type="molecule type" value="Genomic_DNA"/>
</dbReference>
<dbReference type="Proteomes" id="UP000295455">
    <property type="component" value="Unassembled WGS sequence"/>
</dbReference>
<dbReference type="OrthoDB" id="1428860at2"/>
<proteinExistence type="predicted"/>
<protein>
    <submittedName>
        <fullName evidence="1">Uncharacterized protein</fullName>
    </submittedName>
</protein>
<evidence type="ECO:0000313" key="1">
    <source>
        <dbReference type="EMBL" id="TCL62239.1"/>
    </source>
</evidence>
<keyword evidence="2" id="KW-1185">Reference proteome</keyword>
<reference evidence="1 2" key="1">
    <citation type="submission" date="2019-03" db="EMBL/GenBank/DDBJ databases">
        <title>Genomic Encyclopedia of Type Strains, Phase IV (KMG-IV): sequencing the most valuable type-strain genomes for metagenomic binning, comparative biology and taxonomic classification.</title>
        <authorList>
            <person name="Goeker M."/>
        </authorList>
    </citation>
    <scope>NUCLEOTIDE SEQUENCE [LARGE SCALE GENOMIC DNA]</scope>
    <source>
        <strain evidence="1 2">DSM 18792</strain>
    </source>
</reference>
<organism evidence="1 2">
    <name type="scientific">Mariniflexile fucanivorans</name>
    <dbReference type="NCBI Taxonomy" id="264023"/>
    <lineage>
        <taxon>Bacteria</taxon>
        <taxon>Pseudomonadati</taxon>
        <taxon>Bacteroidota</taxon>
        <taxon>Flavobacteriia</taxon>
        <taxon>Flavobacteriales</taxon>
        <taxon>Flavobacteriaceae</taxon>
        <taxon>Mariniflexile</taxon>
    </lineage>
</organism>
<evidence type="ECO:0000313" key="2">
    <source>
        <dbReference type="Proteomes" id="UP000295455"/>
    </source>
</evidence>
<comment type="caution">
    <text evidence="1">The sequence shown here is derived from an EMBL/GenBank/DDBJ whole genome shotgun (WGS) entry which is preliminary data.</text>
</comment>
<gene>
    <name evidence="1" type="ORF">EV196_1157</name>
</gene>